<feature type="binding site" evidence="7 8">
    <location>
        <position position="119"/>
    </location>
    <ligand>
        <name>S-adenosyl-L-methionine</name>
        <dbReference type="ChEBI" id="CHEBI:59789"/>
    </ligand>
</feature>
<evidence type="ECO:0000256" key="1">
    <source>
        <dbReference type="ARBA" id="ARBA00022490"/>
    </source>
</evidence>
<dbReference type="InterPro" id="IPR023165">
    <property type="entry name" value="rRNA_Ade_diMease-like_C"/>
</dbReference>
<dbReference type="Gene3D" id="3.40.50.150">
    <property type="entry name" value="Vaccinia Virus protein VP39"/>
    <property type="match status" value="1"/>
</dbReference>
<feature type="domain" description="Ribosomal RNA adenine methylase transferase N-terminal" evidence="9">
    <location>
        <begin position="32"/>
        <end position="204"/>
    </location>
</feature>
<evidence type="ECO:0000259" key="9">
    <source>
        <dbReference type="SMART" id="SM00650"/>
    </source>
</evidence>
<keyword evidence="5 7" id="KW-0949">S-adenosyl-L-methionine</keyword>
<dbReference type="EC" id="2.1.1.182" evidence="7"/>
<evidence type="ECO:0000256" key="2">
    <source>
        <dbReference type="ARBA" id="ARBA00022552"/>
    </source>
</evidence>
<feature type="binding site" evidence="7 8">
    <location>
        <position position="27"/>
    </location>
    <ligand>
        <name>S-adenosyl-L-methionine</name>
        <dbReference type="ChEBI" id="CHEBI:59789"/>
    </ligand>
</feature>
<evidence type="ECO:0000256" key="5">
    <source>
        <dbReference type="ARBA" id="ARBA00022691"/>
    </source>
</evidence>
<dbReference type="InterPro" id="IPR001737">
    <property type="entry name" value="KsgA/Erm"/>
</dbReference>
<dbReference type="FunFam" id="3.40.50.150:FF:000023">
    <property type="entry name" value="Ribosomal RNA small subunit methyltransferase A"/>
    <property type="match status" value="1"/>
</dbReference>
<reference evidence="10 11" key="1">
    <citation type="submission" date="2018-11" db="EMBL/GenBank/DDBJ databases">
        <title>Genomic Encyclopedia of Type Strains, Phase IV (KMG-IV): sequencing the most valuable type-strain genomes for metagenomic binning, comparative biology and taxonomic classification.</title>
        <authorList>
            <person name="Goeker M."/>
        </authorList>
    </citation>
    <scope>NUCLEOTIDE SEQUENCE [LARGE SCALE GENOMIC DNA]</scope>
    <source>
        <strain evidence="10 11">DSM 16974</strain>
    </source>
</reference>
<evidence type="ECO:0000256" key="7">
    <source>
        <dbReference type="HAMAP-Rule" id="MF_00607"/>
    </source>
</evidence>
<dbReference type="InterPro" id="IPR020596">
    <property type="entry name" value="rRNA_Ade_Mease_Trfase_CS"/>
</dbReference>
<name>A0A3N1NXQ6_9GAMM</name>
<keyword evidence="3 7" id="KW-0489">Methyltransferase</keyword>
<dbReference type="EMBL" id="RJUK01000001">
    <property type="protein sequence ID" value="ROQ20995.1"/>
    <property type="molecule type" value="Genomic_DNA"/>
</dbReference>
<comment type="caution">
    <text evidence="10">The sequence shown here is derived from an EMBL/GenBank/DDBJ whole genome shotgun (WGS) entry which is preliminary data.</text>
</comment>
<evidence type="ECO:0000313" key="10">
    <source>
        <dbReference type="EMBL" id="ROQ20995.1"/>
    </source>
</evidence>
<keyword evidence="4 7" id="KW-0808">Transferase</keyword>
<dbReference type="SUPFAM" id="SSF53335">
    <property type="entry name" value="S-adenosyl-L-methionine-dependent methyltransferases"/>
    <property type="match status" value="1"/>
</dbReference>
<keyword evidence="6 7" id="KW-0694">RNA-binding</keyword>
<dbReference type="GO" id="GO:0003723">
    <property type="term" value="F:RNA binding"/>
    <property type="evidence" value="ECO:0007669"/>
    <property type="project" value="UniProtKB-UniRule"/>
</dbReference>
<keyword evidence="2 7" id="KW-0698">rRNA processing</keyword>
<keyword evidence="11" id="KW-1185">Reference proteome</keyword>
<dbReference type="FunFam" id="1.10.8.100:FF:000001">
    <property type="entry name" value="Ribosomal RNA small subunit methyltransferase A"/>
    <property type="match status" value="1"/>
</dbReference>
<evidence type="ECO:0000256" key="3">
    <source>
        <dbReference type="ARBA" id="ARBA00022603"/>
    </source>
</evidence>
<protein>
    <recommendedName>
        <fullName evidence="7">Ribosomal RNA small subunit methyltransferase A</fullName>
        <ecNumber evidence="7">2.1.1.182</ecNumber>
    </recommendedName>
    <alternativeName>
        <fullName evidence="7">16S rRNA (adenine(1518)-N(6)/adenine(1519)-N(6))-dimethyltransferase</fullName>
    </alternativeName>
    <alternativeName>
        <fullName evidence="7">16S rRNA dimethyladenosine transferase</fullName>
    </alternativeName>
    <alternativeName>
        <fullName evidence="7">16S rRNA dimethylase</fullName>
    </alternativeName>
    <alternativeName>
        <fullName evidence="7">S-adenosylmethionine-6-N', N'-adenosyl(rRNA) dimethyltransferase</fullName>
    </alternativeName>
</protein>
<dbReference type="Proteomes" id="UP000273643">
    <property type="component" value="Unassembled WGS sequence"/>
</dbReference>
<comment type="similarity">
    <text evidence="7">Belongs to the class I-like SAM-binding methyltransferase superfamily. rRNA adenine N(6)-methyltransferase family. RsmA subfamily.</text>
</comment>
<proteinExistence type="inferred from homology"/>
<feature type="binding site" evidence="7 8">
    <location>
        <position position="73"/>
    </location>
    <ligand>
        <name>S-adenosyl-L-methionine</name>
        <dbReference type="ChEBI" id="CHEBI:59789"/>
    </ligand>
</feature>
<dbReference type="SMART" id="SM00650">
    <property type="entry name" value="rADc"/>
    <property type="match status" value="1"/>
</dbReference>
<keyword evidence="1 7" id="KW-0963">Cytoplasm</keyword>
<sequence>MSRPGKQRMGNGEAPHRARKRFGQNFLVDGNVIDRIVGAINPQPGELLVEIGPGKGALTARLADKAEHLRVIELDRDLVPWLKVQFEKHPDFELFQADALKFDFTTLMNDEQSLRIVGNLPYNISTPLIFHLLSYAGQVKDMHFMLQKEVVKRMAAGPGEKAYGRLGIMVQYDCQVEPLFEVPPGAFDPAPKVDSAVVRLTPHARRPFTATNRKTLSQLVNVAFQQRRKTLRNALKNLVEPEQLDQLPVDASLRPEALSLEDYVRLANAIDTLNSAS</sequence>
<feature type="binding site" evidence="7 8">
    <location>
        <position position="52"/>
    </location>
    <ligand>
        <name>S-adenosyl-L-methionine</name>
        <dbReference type="ChEBI" id="CHEBI:59789"/>
    </ligand>
</feature>
<dbReference type="GO" id="GO:0005829">
    <property type="term" value="C:cytosol"/>
    <property type="evidence" value="ECO:0007669"/>
    <property type="project" value="TreeGrafter"/>
</dbReference>
<dbReference type="RefSeq" id="WP_246004362.1">
    <property type="nucleotide sequence ID" value="NZ_RJUK01000001.1"/>
</dbReference>
<evidence type="ECO:0000256" key="6">
    <source>
        <dbReference type="ARBA" id="ARBA00022884"/>
    </source>
</evidence>
<comment type="subcellular location">
    <subcellularLocation>
        <location evidence="7">Cytoplasm</location>
    </subcellularLocation>
</comment>
<comment type="function">
    <text evidence="7">Specifically dimethylates two adjacent adenosines (A1518 and A1519) in the loop of a conserved hairpin near the 3'-end of 16S rRNA in the 30S particle. May play a critical role in biogenesis of 30S subunits.</text>
</comment>
<dbReference type="PANTHER" id="PTHR11727:SF7">
    <property type="entry name" value="DIMETHYLADENOSINE TRANSFERASE-RELATED"/>
    <property type="match status" value="1"/>
</dbReference>
<comment type="catalytic activity">
    <reaction evidence="7">
        <text>adenosine(1518)/adenosine(1519) in 16S rRNA + 4 S-adenosyl-L-methionine = N(6)-dimethyladenosine(1518)/N(6)-dimethyladenosine(1519) in 16S rRNA + 4 S-adenosyl-L-homocysteine + 4 H(+)</text>
        <dbReference type="Rhea" id="RHEA:19609"/>
        <dbReference type="Rhea" id="RHEA-COMP:10232"/>
        <dbReference type="Rhea" id="RHEA-COMP:10233"/>
        <dbReference type="ChEBI" id="CHEBI:15378"/>
        <dbReference type="ChEBI" id="CHEBI:57856"/>
        <dbReference type="ChEBI" id="CHEBI:59789"/>
        <dbReference type="ChEBI" id="CHEBI:74411"/>
        <dbReference type="ChEBI" id="CHEBI:74493"/>
        <dbReference type="EC" id="2.1.1.182"/>
    </reaction>
</comment>
<evidence type="ECO:0000313" key="11">
    <source>
        <dbReference type="Proteomes" id="UP000273643"/>
    </source>
</evidence>
<dbReference type="InterPro" id="IPR011530">
    <property type="entry name" value="rRNA_adenine_dimethylase"/>
</dbReference>
<evidence type="ECO:0000256" key="8">
    <source>
        <dbReference type="PROSITE-ProRule" id="PRU01026"/>
    </source>
</evidence>
<dbReference type="Gene3D" id="1.10.8.100">
    <property type="entry name" value="Ribosomal RNA adenine dimethylase-like, domain 2"/>
    <property type="match status" value="1"/>
</dbReference>
<dbReference type="InterPro" id="IPR020598">
    <property type="entry name" value="rRNA_Ade_methylase_Trfase_N"/>
</dbReference>
<feature type="binding site" evidence="7 8">
    <location>
        <position position="25"/>
    </location>
    <ligand>
        <name>S-adenosyl-L-methionine</name>
        <dbReference type="ChEBI" id="CHEBI:59789"/>
    </ligand>
</feature>
<feature type="binding site" evidence="7 8">
    <location>
        <position position="98"/>
    </location>
    <ligand>
        <name>S-adenosyl-L-methionine</name>
        <dbReference type="ChEBI" id="CHEBI:59789"/>
    </ligand>
</feature>
<dbReference type="Pfam" id="PF00398">
    <property type="entry name" value="RrnaAD"/>
    <property type="match status" value="1"/>
</dbReference>
<dbReference type="HAMAP" id="MF_00607">
    <property type="entry name" value="16SrRNA_methyltr_A"/>
    <property type="match status" value="1"/>
</dbReference>
<dbReference type="PROSITE" id="PS01131">
    <property type="entry name" value="RRNA_A_DIMETH"/>
    <property type="match status" value="1"/>
</dbReference>
<dbReference type="GO" id="GO:0052908">
    <property type="term" value="F:16S rRNA (adenine(1518)-N(6)/adenine(1519)-N(6))-dimethyltransferase activity"/>
    <property type="evidence" value="ECO:0007669"/>
    <property type="project" value="UniProtKB-EC"/>
</dbReference>
<gene>
    <name evidence="7" type="primary">rsmA</name>
    <name evidence="7" type="synonym">ksgA</name>
    <name evidence="10" type="ORF">EDC38_1616</name>
</gene>
<accession>A0A3N1NXQ6</accession>
<dbReference type="InterPro" id="IPR029063">
    <property type="entry name" value="SAM-dependent_MTases_sf"/>
</dbReference>
<dbReference type="AlphaFoldDB" id="A0A3N1NXQ6"/>
<dbReference type="PROSITE" id="PS51689">
    <property type="entry name" value="SAM_RNA_A_N6_MT"/>
    <property type="match status" value="1"/>
</dbReference>
<dbReference type="PANTHER" id="PTHR11727">
    <property type="entry name" value="DIMETHYLADENOSINE TRANSFERASE"/>
    <property type="match status" value="1"/>
</dbReference>
<evidence type="ECO:0000256" key="4">
    <source>
        <dbReference type="ARBA" id="ARBA00022679"/>
    </source>
</evidence>
<organism evidence="10 11">
    <name type="scientific">Marinimicrobium koreense</name>
    <dbReference type="NCBI Taxonomy" id="306545"/>
    <lineage>
        <taxon>Bacteria</taxon>
        <taxon>Pseudomonadati</taxon>
        <taxon>Pseudomonadota</taxon>
        <taxon>Gammaproteobacteria</taxon>
        <taxon>Cellvibrionales</taxon>
        <taxon>Cellvibrionaceae</taxon>
        <taxon>Marinimicrobium</taxon>
    </lineage>
</organism>
<dbReference type="NCBIfam" id="TIGR00755">
    <property type="entry name" value="ksgA"/>
    <property type="match status" value="1"/>
</dbReference>